<name>U2YK45_9SPHN</name>
<dbReference type="Proteomes" id="UP000016568">
    <property type="component" value="Unassembled WGS sequence"/>
</dbReference>
<dbReference type="EMBL" id="BASZ01000004">
    <property type="protein sequence ID" value="GAD48642.1"/>
    <property type="molecule type" value="Genomic_DNA"/>
</dbReference>
<reference evidence="1 2" key="1">
    <citation type="submission" date="2013-09" db="EMBL/GenBank/DDBJ databases">
        <title>Whole genome shotgun sequence of Novosphingobium tardaugens NBRC 16725.</title>
        <authorList>
            <person name="Isaki S."/>
            <person name="Hosoyama A."/>
            <person name="Tsuchikane K."/>
            <person name="Katsumata H."/>
            <person name="Ando Y."/>
            <person name="Yamazaki S."/>
            <person name="Fujita N."/>
        </authorList>
    </citation>
    <scope>NUCLEOTIDE SEQUENCE [LARGE SCALE GENOMIC DNA]</scope>
    <source>
        <strain evidence="1 2">NBRC 16725</strain>
    </source>
</reference>
<dbReference type="OrthoDB" id="7507791at2"/>
<dbReference type="KEGG" id="ntd:EGO55_10020"/>
<accession>U2YK45</accession>
<evidence type="ECO:0000313" key="2">
    <source>
        <dbReference type="Proteomes" id="UP000016568"/>
    </source>
</evidence>
<protein>
    <submittedName>
        <fullName evidence="1">Uncharacterized protein</fullName>
    </submittedName>
</protein>
<evidence type="ECO:0000313" key="1">
    <source>
        <dbReference type="EMBL" id="GAD48642.1"/>
    </source>
</evidence>
<keyword evidence="2" id="KW-1185">Reference proteome</keyword>
<sequence>MTLHSRPPHTDIPDQHAVLVDAARCWRTARDTGGAVQPTLFRLLRRRRADMLAPVIDSLMTLYEAALGRPVVMGDARALSRDERRLLGLFERSQGLGSAIACGDSRSIALACAISSTVIMINLAKIVPQGAFLG</sequence>
<proteinExistence type="predicted"/>
<organism evidence="1 2">
    <name type="scientific">Caenibius tardaugens NBRC 16725</name>
    <dbReference type="NCBI Taxonomy" id="1219035"/>
    <lineage>
        <taxon>Bacteria</taxon>
        <taxon>Pseudomonadati</taxon>
        <taxon>Pseudomonadota</taxon>
        <taxon>Alphaproteobacteria</taxon>
        <taxon>Sphingomonadales</taxon>
        <taxon>Erythrobacteraceae</taxon>
        <taxon>Caenibius</taxon>
    </lineage>
</organism>
<comment type="caution">
    <text evidence="1">The sequence shown here is derived from an EMBL/GenBank/DDBJ whole genome shotgun (WGS) entry which is preliminary data.</text>
</comment>
<dbReference type="AlphaFoldDB" id="U2YK45"/>
<dbReference type="eggNOG" id="ENOG5030KSS">
    <property type="taxonomic scope" value="Bacteria"/>
</dbReference>
<gene>
    <name evidence="1" type="ORF">NT2_04_00530</name>
</gene>
<dbReference type="RefSeq" id="WP_021689549.1">
    <property type="nucleotide sequence ID" value="NZ_BASZ01000004.1"/>
</dbReference>